<dbReference type="OMA" id="ADIRFKF"/>
<dbReference type="PANTHER" id="PTHR33199">
    <property type="entry name" value="MACPF DOMAIN-CONTAINING PROTEIN CAD1"/>
    <property type="match status" value="1"/>
</dbReference>
<dbReference type="eggNOG" id="ENOG502QRZ9">
    <property type="taxonomic scope" value="Eukaryota"/>
</dbReference>
<dbReference type="GO" id="GO:0009626">
    <property type="term" value="P:plant-type hypersensitive response"/>
    <property type="evidence" value="ECO:0000318"/>
    <property type="project" value="GO_Central"/>
</dbReference>
<evidence type="ECO:0000313" key="2">
    <source>
        <dbReference type="EMBL" id="EFJ11216.1"/>
    </source>
</evidence>
<dbReference type="Gramene" id="EFJ11216">
    <property type="protein sequence ID" value="EFJ11216"/>
    <property type="gene ID" value="SELMODRAFT_235339"/>
</dbReference>
<gene>
    <name evidence="2" type="ORF">SELMODRAFT_235339</name>
</gene>
<evidence type="ECO:0000259" key="1">
    <source>
        <dbReference type="PROSITE" id="PS51412"/>
    </source>
</evidence>
<proteinExistence type="predicted"/>
<dbReference type="Pfam" id="PF01823">
    <property type="entry name" value="MACPF"/>
    <property type="match status" value="1"/>
</dbReference>
<dbReference type="KEGG" id="smo:SELMODRAFT_235339"/>
<dbReference type="EMBL" id="GL377648">
    <property type="protein sequence ID" value="EFJ11216.1"/>
    <property type="molecule type" value="Genomic_DNA"/>
</dbReference>
<dbReference type="PROSITE" id="PS51412">
    <property type="entry name" value="MACPF_2"/>
    <property type="match status" value="1"/>
</dbReference>
<dbReference type="PANTHER" id="PTHR33199:SF1">
    <property type="entry name" value="OS01G0958700 PROTEIN"/>
    <property type="match status" value="1"/>
</dbReference>
<dbReference type="InParanoid" id="D8SWF3"/>
<accession>D8SWF3</accession>
<dbReference type="InterPro" id="IPR020864">
    <property type="entry name" value="MACPF"/>
</dbReference>
<dbReference type="SMART" id="SM00457">
    <property type="entry name" value="MACPF"/>
    <property type="match status" value="1"/>
</dbReference>
<dbReference type="AlphaFoldDB" id="D8SWF3"/>
<keyword evidence="3" id="KW-1185">Reference proteome</keyword>
<dbReference type="STRING" id="88036.D8SWF3"/>
<feature type="domain" description="MACPF" evidence="1">
    <location>
        <begin position="1"/>
        <end position="300"/>
    </location>
</feature>
<protein>
    <recommendedName>
        <fullName evidence="1">MACPF domain-containing protein</fullName>
    </recommendedName>
</protein>
<reference evidence="2 3" key="1">
    <citation type="journal article" date="2011" name="Science">
        <title>The Selaginella genome identifies genetic changes associated with the evolution of vascular plants.</title>
        <authorList>
            <person name="Banks J.A."/>
            <person name="Nishiyama T."/>
            <person name="Hasebe M."/>
            <person name="Bowman J.L."/>
            <person name="Gribskov M."/>
            <person name="dePamphilis C."/>
            <person name="Albert V.A."/>
            <person name="Aono N."/>
            <person name="Aoyama T."/>
            <person name="Ambrose B.A."/>
            <person name="Ashton N.W."/>
            <person name="Axtell M.J."/>
            <person name="Barker E."/>
            <person name="Barker M.S."/>
            <person name="Bennetzen J.L."/>
            <person name="Bonawitz N.D."/>
            <person name="Chapple C."/>
            <person name="Cheng C."/>
            <person name="Correa L.G."/>
            <person name="Dacre M."/>
            <person name="DeBarry J."/>
            <person name="Dreyer I."/>
            <person name="Elias M."/>
            <person name="Engstrom E.M."/>
            <person name="Estelle M."/>
            <person name="Feng L."/>
            <person name="Finet C."/>
            <person name="Floyd S.K."/>
            <person name="Frommer W.B."/>
            <person name="Fujita T."/>
            <person name="Gramzow L."/>
            <person name="Gutensohn M."/>
            <person name="Harholt J."/>
            <person name="Hattori M."/>
            <person name="Heyl A."/>
            <person name="Hirai T."/>
            <person name="Hiwatashi Y."/>
            <person name="Ishikawa M."/>
            <person name="Iwata M."/>
            <person name="Karol K.G."/>
            <person name="Koehler B."/>
            <person name="Kolukisaoglu U."/>
            <person name="Kubo M."/>
            <person name="Kurata T."/>
            <person name="Lalonde S."/>
            <person name="Li K."/>
            <person name="Li Y."/>
            <person name="Litt A."/>
            <person name="Lyons E."/>
            <person name="Manning G."/>
            <person name="Maruyama T."/>
            <person name="Michael T.P."/>
            <person name="Mikami K."/>
            <person name="Miyazaki S."/>
            <person name="Morinaga S."/>
            <person name="Murata T."/>
            <person name="Mueller-Roeber B."/>
            <person name="Nelson D.R."/>
            <person name="Obara M."/>
            <person name="Oguri Y."/>
            <person name="Olmstead R.G."/>
            <person name="Onodera N."/>
            <person name="Petersen B.L."/>
            <person name="Pils B."/>
            <person name="Prigge M."/>
            <person name="Rensing S.A."/>
            <person name="Riano-Pachon D.M."/>
            <person name="Roberts A.W."/>
            <person name="Sato Y."/>
            <person name="Scheller H.V."/>
            <person name="Schulz B."/>
            <person name="Schulz C."/>
            <person name="Shakirov E.V."/>
            <person name="Shibagaki N."/>
            <person name="Shinohara N."/>
            <person name="Shippen D.E."/>
            <person name="Soerensen I."/>
            <person name="Sotooka R."/>
            <person name="Sugimoto N."/>
            <person name="Sugita M."/>
            <person name="Sumikawa N."/>
            <person name="Tanurdzic M."/>
            <person name="Theissen G."/>
            <person name="Ulvskov P."/>
            <person name="Wakazuki S."/>
            <person name="Weng J.K."/>
            <person name="Willats W.W."/>
            <person name="Wipf D."/>
            <person name="Wolf P.G."/>
            <person name="Yang L."/>
            <person name="Zimmer A.D."/>
            <person name="Zhu Q."/>
            <person name="Mitros T."/>
            <person name="Hellsten U."/>
            <person name="Loque D."/>
            <person name="Otillar R."/>
            <person name="Salamov A."/>
            <person name="Schmutz J."/>
            <person name="Shapiro H."/>
            <person name="Lindquist E."/>
            <person name="Lucas S."/>
            <person name="Rokhsar D."/>
            <person name="Grigoriev I.V."/>
        </authorList>
    </citation>
    <scope>NUCLEOTIDE SEQUENCE [LARGE SCALE GENOMIC DNA]</scope>
</reference>
<evidence type="ECO:0000313" key="3">
    <source>
        <dbReference type="Proteomes" id="UP000001514"/>
    </source>
</evidence>
<dbReference type="Proteomes" id="UP000001514">
    <property type="component" value="Unassembled WGS sequence"/>
</dbReference>
<dbReference type="HOGENOM" id="CLU_034245_1_0_1"/>
<organism evidence="3">
    <name type="scientific">Selaginella moellendorffii</name>
    <name type="common">Spikemoss</name>
    <dbReference type="NCBI Taxonomy" id="88036"/>
    <lineage>
        <taxon>Eukaryota</taxon>
        <taxon>Viridiplantae</taxon>
        <taxon>Streptophyta</taxon>
        <taxon>Embryophyta</taxon>
        <taxon>Tracheophyta</taxon>
        <taxon>Lycopodiopsida</taxon>
        <taxon>Selaginellales</taxon>
        <taxon>Selaginellaceae</taxon>
        <taxon>Selaginella</taxon>
    </lineage>
</organism>
<dbReference type="GO" id="GO:2000031">
    <property type="term" value="P:regulation of salicylic acid mediated signaling pathway"/>
    <property type="evidence" value="ECO:0007669"/>
    <property type="project" value="InterPro"/>
</dbReference>
<sequence length="547" mass="61317">MAGAEAKAVAAIRALGRGFDVTLDLQVEYAKGCLIDVDQETRELIVPGNVVVENVSKDIKVDKGENTRFRSDVLDFHQMSERFNHNVGIAGKMPLGLFTAMFDLKGPWQVDALSTKSLAIDGYYAILYEVKVTKAPLRLIQEVKDAVSSTWQPLELTRFIEKYGTHVITGVKVGGKDVIYLRQNQSSTLNAADIQRYLESISEQRFADGGGRSNRRFKVFKKGAKKKNVEVKFKRRGGLDSIRDHNPWLLSVPDAPEVVSMSFVPITSLLAGVPGTGFLTHAINLYLRYKPPIDELLYFLEFQVPRQWSPSLDPSTSQTSSAKLPALQFSPMGPKLHVATDEVTVSKRPVTGLRLYIQGKSLNRLSVHLQYLSNLPKILEQHWGTSTYSDAPRWKRSEEHPRWLEHVQWKSFSHVNTAPVEYVEPCIGDEASAFIVTGAQLQVSDSRTRPVLFLRLQFTRVPGCSIRRSVWDHMPASSQKSSSTGFFSQFGFSSSSVHGSRLLKFVDINEMSKGIQDEPGHWIVTGAKLDVENGKICLKVKYSLLRY</sequence>
<name>D8SWF3_SELML</name>
<dbReference type="InterPro" id="IPR044663">
    <property type="entry name" value="CAD1/NSL1-like"/>
</dbReference>